<reference evidence="1 2" key="1">
    <citation type="submission" date="2022-04" db="EMBL/GenBank/DDBJ databases">
        <authorList>
            <person name="Grouzdev D.S."/>
            <person name="Pantiukh K.S."/>
            <person name="Krutkina M.S."/>
        </authorList>
    </citation>
    <scope>NUCLEOTIDE SEQUENCE [LARGE SCALE GENOMIC DNA]</scope>
    <source>
        <strain evidence="1 2">6x-1</strain>
    </source>
</reference>
<dbReference type="SFLD" id="SFLDS00003">
    <property type="entry name" value="Haloacid_Dehalogenase"/>
    <property type="match status" value="1"/>
</dbReference>
<dbReference type="Pfam" id="PF00702">
    <property type="entry name" value="Hydrolase"/>
    <property type="match status" value="1"/>
</dbReference>
<keyword evidence="2" id="KW-1185">Reference proteome</keyword>
<evidence type="ECO:0000313" key="2">
    <source>
        <dbReference type="Proteomes" id="UP001203284"/>
    </source>
</evidence>
<protein>
    <submittedName>
        <fullName evidence="1">HAD family phosphatase</fullName>
    </submittedName>
</protein>
<dbReference type="InterPro" id="IPR006439">
    <property type="entry name" value="HAD-SF_hydro_IA"/>
</dbReference>
<dbReference type="CDD" id="cd02603">
    <property type="entry name" value="HAD_sEH-N_like"/>
    <property type="match status" value="1"/>
</dbReference>
<dbReference type="PANTHER" id="PTHR43611">
    <property type="entry name" value="ALPHA-D-GLUCOSE 1-PHOSPHATE PHOSPHATASE"/>
    <property type="match status" value="1"/>
</dbReference>
<comment type="caution">
    <text evidence="1">The sequence shown here is derived from an EMBL/GenBank/DDBJ whole genome shotgun (WGS) entry which is preliminary data.</text>
</comment>
<sequence length="212" mass="22573">MRQPSLVLFDMDDVLCISDKRVRSAHLARLSGGNADRIYSALWDSGFSHEALQGGMTNDVYLTEYGRRIGYPITRAEWIASRRASMTPIPEVLALVEQVRRRARVAVLTNNVTLVSEHIDELFPELVGLFGADIFASAALGVGKPEAACFHVCLAALGVAPGEALFVDDLAVNIAGAQAAGLDAVQFTTPRKLASALAARGLVAPEVLEAAG</sequence>
<proteinExistence type="predicted"/>
<accession>A0ABT0D9D9</accession>
<dbReference type="Proteomes" id="UP001203284">
    <property type="component" value="Unassembled WGS sequence"/>
</dbReference>
<dbReference type="InterPro" id="IPR036412">
    <property type="entry name" value="HAD-like_sf"/>
</dbReference>
<organism evidence="1 2">
    <name type="scientific">Ancylobacter crimeensis</name>
    <dbReference type="NCBI Taxonomy" id="2579147"/>
    <lineage>
        <taxon>Bacteria</taxon>
        <taxon>Pseudomonadati</taxon>
        <taxon>Pseudomonadota</taxon>
        <taxon>Alphaproteobacteria</taxon>
        <taxon>Hyphomicrobiales</taxon>
        <taxon>Xanthobacteraceae</taxon>
        <taxon>Ancylobacter</taxon>
    </lineage>
</organism>
<name>A0ABT0D9D9_9HYPH</name>
<gene>
    <name evidence="1" type="ORF">MWN34_06550</name>
</gene>
<dbReference type="PANTHER" id="PTHR43611:SF3">
    <property type="entry name" value="FLAVIN MONONUCLEOTIDE HYDROLASE 1, CHLOROPLATIC"/>
    <property type="match status" value="1"/>
</dbReference>
<dbReference type="NCBIfam" id="TIGR01509">
    <property type="entry name" value="HAD-SF-IA-v3"/>
    <property type="match status" value="1"/>
</dbReference>
<dbReference type="InterPro" id="IPR023214">
    <property type="entry name" value="HAD_sf"/>
</dbReference>
<dbReference type="SUPFAM" id="SSF56784">
    <property type="entry name" value="HAD-like"/>
    <property type="match status" value="1"/>
</dbReference>
<dbReference type="Gene3D" id="3.40.50.1000">
    <property type="entry name" value="HAD superfamily/HAD-like"/>
    <property type="match status" value="1"/>
</dbReference>
<dbReference type="EMBL" id="JALKCH010000004">
    <property type="protein sequence ID" value="MCK0196571.1"/>
    <property type="molecule type" value="Genomic_DNA"/>
</dbReference>
<evidence type="ECO:0000313" key="1">
    <source>
        <dbReference type="EMBL" id="MCK0196571.1"/>
    </source>
</evidence>
<dbReference type="RefSeq" id="WP_247027800.1">
    <property type="nucleotide sequence ID" value="NZ_JALKCH010000004.1"/>
</dbReference>
<dbReference type="SFLD" id="SFLDG01129">
    <property type="entry name" value="C1.5:_HAD__Beta-PGM__Phosphata"/>
    <property type="match status" value="1"/>
</dbReference>